<dbReference type="SUPFAM" id="SSF53927">
    <property type="entry name" value="Cytidine deaminase-like"/>
    <property type="match status" value="1"/>
</dbReference>
<evidence type="ECO:0000256" key="3">
    <source>
        <dbReference type="SAM" id="Phobius"/>
    </source>
</evidence>
<evidence type="ECO:0000313" key="6">
    <source>
        <dbReference type="Proteomes" id="UP000027327"/>
    </source>
</evidence>
<feature type="domain" description="CMP/dCMP-type deaminase" evidence="4">
    <location>
        <begin position="172"/>
        <end position="296"/>
    </location>
</feature>
<keyword evidence="2" id="KW-0862">Zinc</keyword>
<keyword evidence="3" id="KW-0812">Transmembrane</keyword>
<dbReference type="Proteomes" id="UP000027327">
    <property type="component" value="Unassembled WGS sequence"/>
</dbReference>
<dbReference type="PANTHER" id="PTHR36153:SF1">
    <property type="entry name" value="TYPE VI SECRETION SYSTEM COMPONENT TSSM1"/>
    <property type="match status" value="1"/>
</dbReference>
<feature type="transmembrane region" description="Helical" evidence="3">
    <location>
        <begin position="12"/>
        <end position="32"/>
    </location>
</feature>
<feature type="transmembrane region" description="Helical" evidence="3">
    <location>
        <begin position="38"/>
        <end position="59"/>
    </location>
</feature>
<dbReference type="GO" id="GO:0016787">
    <property type="term" value="F:hydrolase activity"/>
    <property type="evidence" value="ECO:0007669"/>
    <property type="project" value="InterPro"/>
</dbReference>
<keyword evidence="3" id="KW-1133">Transmembrane helix</keyword>
<dbReference type="PROSITE" id="PS51747">
    <property type="entry name" value="CYT_DCMP_DEAMINASES_2"/>
    <property type="match status" value="1"/>
</dbReference>
<dbReference type="PANTHER" id="PTHR36153">
    <property type="entry name" value="INNER MEMBRANE PROTEIN-RELATED"/>
    <property type="match status" value="1"/>
</dbReference>
<evidence type="ECO:0000256" key="1">
    <source>
        <dbReference type="ARBA" id="ARBA00022723"/>
    </source>
</evidence>
<proteinExistence type="predicted"/>
<dbReference type="InterPro" id="IPR053156">
    <property type="entry name" value="T6SS_TssM-like"/>
</dbReference>
<keyword evidence="1" id="KW-0479">Metal-binding</keyword>
<accession>A0A062I4G9</accession>
<name>A0A062I4G9_ACIBA</name>
<evidence type="ECO:0000256" key="2">
    <source>
        <dbReference type="ARBA" id="ARBA00022833"/>
    </source>
</evidence>
<dbReference type="PATRIC" id="fig|1310697.3.peg.3150"/>
<dbReference type="Gene3D" id="3.40.140.10">
    <property type="entry name" value="Cytidine Deaminase, domain 2"/>
    <property type="match status" value="1"/>
</dbReference>
<keyword evidence="3" id="KW-0472">Membrane</keyword>
<dbReference type="GO" id="GO:0008270">
    <property type="term" value="F:zinc ion binding"/>
    <property type="evidence" value="ECO:0007669"/>
    <property type="project" value="InterPro"/>
</dbReference>
<dbReference type="CDD" id="cd01285">
    <property type="entry name" value="nucleoside_deaminase"/>
    <property type="match status" value="1"/>
</dbReference>
<protein>
    <submittedName>
        <fullName evidence="5">Cytidine and deoxycytidylate deaminase zinc-binding region family protein</fullName>
    </submittedName>
</protein>
<dbReference type="EMBL" id="JMOD01000078">
    <property type="protein sequence ID" value="KCY16089.1"/>
    <property type="molecule type" value="Genomic_DNA"/>
</dbReference>
<reference evidence="5 6" key="1">
    <citation type="submission" date="2014-04" db="EMBL/GenBank/DDBJ databases">
        <title>Comparative genomics and transcriptomics to identify genetic mechanisms underlying the emergence of carbapenem resistant Acinetobacter baumannii (CRAb).</title>
        <authorList>
            <person name="Harris A.D."/>
            <person name="Johnson K.J."/>
            <person name="George J."/>
            <person name="Nadendla S."/>
            <person name="Daugherty S.C."/>
            <person name="Parankush S."/>
            <person name="Sadzewicz L."/>
            <person name="Tallon L."/>
            <person name="Sengamalay N."/>
            <person name="Hazen T.H."/>
            <person name="Rasko D.A."/>
        </authorList>
    </citation>
    <scope>NUCLEOTIDE SEQUENCE [LARGE SCALE GENOMIC DNA]</scope>
    <source>
        <strain evidence="5 6">21072</strain>
    </source>
</reference>
<evidence type="ECO:0000259" key="4">
    <source>
        <dbReference type="PROSITE" id="PS51747"/>
    </source>
</evidence>
<dbReference type="Pfam" id="PF00383">
    <property type="entry name" value="dCMP_cyt_deam_1"/>
    <property type="match status" value="1"/>
</dbReference>
<sequence length="331" mass="36855">MHTILGYLWQYITNPKAIIALSLFVALMSSYTSIPRHIFWALASAYALGLIAYGIYWLIQRKKHAVQGEELAQAIEKDTQAEYGKNKDKEELQLISQQMKESIQLIRKSKLGDKKGNAALYELPWYMVIGNPAAGKSSAIYNSGLKFPFEETHQKMVSAGLSGTRNCDWFFSTEGILLDTAGRYSVYSEDHSEWLGFLNILKKNGKVIASGVNQILTTNDPTAHAELLAIRAASQVLGNANLEGCSVFASGHPCPMCMAAMRLAGIKTVNYAYSNEDGAPFGLSTAEIYADLVKPFAEQSMKIEYVPVRFEDRTDLYVFWKNYQAKQSGLK</sequence>
<dbReference type="InterPro" id="IPR002125">
    <property type="entry name" value="CMP_dCMP_dom"/>
</dbReference>
<gene>
    <name evidence="5" type="ORF">J596_3297</name>
</gene>
<evidence type="ECO:0000313" key="5">
    <source>
        <dbReference type="EMBL" id="KCY16089.1"/>
    </source>
</evidence>
<dbReference type="PROSITE" id="PS00903">
    <property type="entry name" value="CYT_DCMP_DEAMINASES_1"/>
    <property type="match status" value="1"/>
</dbReference>
<dbReference type="AlphaFoldDB" id="A0A062I4G9"/>
<comment type="caution">
    <text evidence="5">The sequence shown here is derived from an EMBL/GenBank/DDBJ whole genome shotgun (WGS) entry which is preliminary data.</text>
</comment>
<organism evidence="5 6">
    <name type="scientific">Acinetobacter baumannii 21072</name>
    <dbReference type="NCBI Taxonomy" id="1310697"/>
    <lineage>
        <taxon>Bacteria</taxon>
        <taxon>Pseudomonadati</taxon>
        <taxon>Pseudomonadota</taxon>
        <taxon>Gammaproteobacteria</taxon>
        <taxon>Moraxellales</taxon>
        <taxon>Moraxellaceae</taxon>
        <taxon>Acinetobacter</taxon>
        <taxon>Acinetobacter calcoaceticus/baumannii complex</taxon>
    </lineage>
</organism>
<dbReference type="InterPro" id="IPR016192">
    <property type="entry name" value="APOBEC/CMP_deaminase_Zn-bd"/>
</dbReference>
<dbReference type="InterPro" id="IPR016193">
    <property type="entry name" value="Cytidine_deaminase-like"/>
</dbReference>